<feature type="region of interest" description="Disordered" evidence="1">
    <location>
        <begin position="117"/>
        <end position="194"/>
    </location>
</feature>
<evidence type="ECO:0000256" key="1">
    <source>
        <dbReference type="SAM" id="MobiDB-lite"/>
    </source>
</evidence>
<evidence type="ECO:0000313" key="3">
    <source>
        <dbReference type="Proteomes" id="UP001234178"/>
    </source>
</evidence>
<sequence>MLTTEIIEMKMWLTQWPKWPRCDVFNTNTRLQRRKREQQVATAAKTKTNENDLVAASPSVFDYGGNAEKRVWHLLPLGRVTVDVQQEVEAADVSEPDIQLALATGDSDDGELLTHRIDDGGDLSNRIVDGEVAGNSIDEGVNSEAGSVDDGEVGEVDGAEDGSFDGNQGNFDQDNQGLDGDGNSSDNDSEGEDTCTLKDELAQIYAQCKVPHSTINKINRVLRNHGMRVPKTARAHLKNY</sequence>
<name>A0ABR0B8F2_9CRUS</name>
<accession>A0ABR0B8F2</accession>
<organism evidence="2 3">
    <name type="scientific">Daphnia magna</name>
    <dbReference type="NCBI Taxonomy" id="35525"/>
    <lineage>
        <taxon>Eukaryota</taxon>
        <taxon>Metazoa</taxon>
        <taxon>Ecdysozoa</taxon>
        <taxon>Arthropoda</taxon>
        <taxon>Crustacea</taxon>
        <taxon>Branchiopoda</taxon>
        <taxon>Diplostraca</taxon>
        <taxon>Cladocera</taxon>
        <taxon>Anomopoda</taxon>
        <taxon>Daphniidae</taxon>
        <taxon>Daphnia</taxon>
    </lineage>
</organism>
<feature type="compositionally biased region" description="Low complexity" evidence="1">
    <location>
        <begin position="164"/>
        <end position="186"/>
    </location>
</feature>
<dbReference type="Proteomes" id="UP001234178">
    <property type="component" value="Unassembled WGS sequence"/>
</dbReference>
<proteinExistence type="predicted"/>
<feature type="compositionally biased region" description="Acidic residues" evidence="1">
    <location>
        <begin position="147"/>
        <end position="163"/>
    </location>
</feature>
<evidence type="ECO:0000313" key="2">
    <source>
        <dbReference type="EMBL" id="KAK4037962.1"/>
    </source>
</evidence>
<dbReference type="EMBL" id="JAOYFB010000040">
    <property type="protein sequence ID" value="KAK4037962.1"/>
    <property type="molecule type" value="Genomic_DNA"/>
</dbReference>
<gene>
    <name evidence="2" type="ORF">OUZ56_029985</name>
</gene>
<reference evidence="2 3" key="1">
    <citation type="journal article" date="2023" name="Nucleic Acids Res.">
        <title>The hologenome of Daphnia magna reveals possible DNA methylation and microbiome-mediated evolution of the host genome.</title>
        <authorList>
            <person name="Chaturvedi A."/>
            <person name="Li X."/>
            <person name="Dhandapani V."/>
            <person name="Marshall H."/>
            <person name="Kissane S."/>
            <person name="Cuenca-Cambronero M."/>
            <person name="Asole G."/>
            <person name="Calvet F."/>
            <person name="Ruiz-Romero M."/>
            <person name="Marangio P."/>
            <person name="Guigo R."/>
            <person name="Rago D."/>
            <person name="Mirbahai L."/>
            <person name="Eastwood N."/>
            <person name="Colbourne J.K."/>
            <person name="Zhou J."/>
            <person name="Mallon E."/>
            <person name="Orsini L."/>
        </authorList>
    </citation>
    <scope>NUCLEOTIDE SEQUENCE [LARGE SCALE GENOMIC DNA]</scope>
    <source>
        <strain evidence="2">LRV0_1</strain>
    </source>
</reference>
<keyword evidence="3" id="KW-1185">Reference proteome</keyword>
<comment type="caution">
    <text evidence="2">The sequence shown here is derived from an EMBL/GenBank/DDBJ whole genome shotgun (WGS) entry which is preliminary data.</text>
</comment>
<protein>
    <submittedName>
        <fullName evidence="2">Uncharacterized protein</fullName>
    </submittedName>
</protein>